<accession>A0A1M6D4A6</accession>
<protein>
    <recommendedName>
        <fullName evidence="4">Por secretion system C-terminal sorting domain-containing protein</fullName>
    </recommendedName>
</protein>
<organism evidence="2 3">
    <name type="scientific">Algibacter luteus</name>
    <dbReference type="NCBI Taxonomy" id="1178825"/>
    <lineage>
        <taxon>Bacteria</taxon>
        <taxon>Pseudomonadati</taxon>
        <taxon>Bacteroidota</taxon>
        <taxon>Flavobacteriia</taxon>
        <taxon>Flavobacteriales</taxon>
        <taxon>Flavobacteriaceae</taxon>
        <taxon>Algibacter</taxon>
    </lineage>
</organism>
<feature type="signal peptide" evidence="1">
    <location>
        <begin position="1"/>
        <end position="25"/>
    </location>
</feature>
<evidence type="ECO:0000256" key="1">
    <source>
        <dbReference type="SAM" id="SignalP"/>
    </source>
</evidence>
<reference evidence="2 3" key="1">
    <citation type="submission" date="2016-11" db="EMBL/GenBank/DDBJ databases">
        <authorList>
            <person name="Jaros S."/>
            <person name="Januszkiewicz K."/>
            <person name="Wedrychowicz H."/>
        </authorList>
    </citation>
    <scope>NUCLEOTIDE SEQUENCE [LARGE SCALE GENOMIC DNA]</scope>
    <source>
        <strain evidence="2 3">CGMCC 1.12213</strain>
    </source>
</reference>
<gene>
    <name evidence="2" type="ORF">SAMN05216261_1356</name>
</gene>
<dbReference type="STRING" id="1178825.SAMN05216261_1356"/>
<name>A0A1M6D4A6_9FLAO</name>
<dbReference type="AlphaFoldDB" id="A0A1M6D4A6"/>
<sequence>MKNTIKNTKKGILMVTMFATLLSFANDGSLFNITNDAKRTYLTLESVKQGNLLSVKDINGIILYKEYIQKTGTYTKGFDLTALPDGEYVFELDKDLEINTIPFKVDSNVVVFNKENEKTIYKPVVRVKNGLVYVTKLNLNETPLKISIYFQNESGSELMYKEIITETTSKTISKIFKLEGLKKGSYKMIFNSEGRQFVEYIN</sequence>
<dbReference type="OrthoDB" id="1122048at2"/>
<dbReference type="eggNOG" id="ENOG5032UD2">
    <property type="taxonomic scope" value="Bacteria"/>
</dbReference>
<evidence type="ECO:0000313" key="2">
    <source>
        <dbReference type="EMBL" id="SHI68076.1"/>
    </source>
</evidence>
<dbReference type="RefSeq" id="WP_019388405.1">
    <property type="nucleotide sequence ID" value="NZ_ALIH01000013.1"/>
</dbReference>
<dbReference type="EMBL" id="FQYK01000003">
    <property type="protein sequence ID" value="SHI68076.1"/>
    <property type="molecule type" value="Genomic_DNA"/>
</dbReference>
<evidence type="ECO:0008006" key="4">
    <source>
        <dbReference type="Google" id="ProtNLM"/>
    </source>
</evidence>
<keyword evidence="3" id="KW-1185">Reference proteome</keyword>
<evidence type="ECO:0000313" key="3">
    <source>
        <dbReference type="Proteomes" id="UP000184396"/>
    </source>
</evidence>
<proteinExistence type="predicted"/>
<dbReference type="Proteomes" id="UP000184396">
    <property type="component" value="Unassembled WGS sequence"/>
</dbReference>
<keyword evidence="1" id="KW-0732">Signal</keyword>
<feature type="chain" id="PRO_5009916594" description="Por secretion system C-terminal sorting domain-containing protein" evidence="1">
    <location>
        <begin position="26"/>
        <end position="202"/>
    </location>
</feature>